<keyword evidence="3" id="KW-1185">Reference proteome</keyword>
<dbReference type="AlphaFoldDB" id="A0A6I4T1V5"/>
<evidence type="ECO:0000313" key="2">
    <source>
        <dbReference type="EMBL" id="MXO61276.1"/>
    </source>
</evidence>
<proteinExistence type="predicted"/>
<organism evidence="2 3">
    <name type="scientific">Croceibacterium salegens</name>
    <dbReference type="NCBI Taxonomy" id="1737568"/>
    <lineage>
        <taxon>Bacteria</taxon>
        <taxon>Pseudomonadati</taxon>
        <taxon>Pseudomonadota</taxon>
        <taxon>Alphaproteobacteria</taxon>
        <taxon>Sphingomonadales</taxon>
        <taxon>Erythrobacteraceae</taxon>
        <taxon>Croceibacterium</taxon>
    </lineage>
</organism>
<feature type="transmembrane region" description="Helical" evidence="1">
    <location>
        <begin position="389"/>
        <end position="409"/>
    </location>
</feature>
<dbReference type="Proteomes" id="UP000433652">
    <property type="component" value="Unassembled WGS sequence"/>
</dbReference>
<evidence type="ECO:0000256" key="1">
    <source>
        <dbReference type="SAM" id="Phobius"/>
    </source>
</evidence>
<evidence type="ECO:0000313" key="3">
    <source>
        <dbReference type="Proteomes" id="UP000433652"/>
    </source>
</evidence>
<sequence>MRLAWFATLSFSVLLTLAGTVFALRDTYHYGLPFERAGLTAQFEGDGSITVQSMNGAEGLDFVIPPMSRIVSVDGRAVLADTRYWILSDRLDRPLGLQVSFTIKDPGGKVARHVVSTSESYRESIDDDAPIGRDVRFSIRLATSLLTCLALISCGVLLFVRRPHDPVALLFSFSFLLFAGVIDPALQLWIVLGLGTVLDCLAALAWIPLVLGIATFPDGRFVPRILKMLILAAPALAIVQVPDSIPLWLSALVAYVLPVGLLLSQAIRFRKYEPGIERQQIKWAAYGFGIGMLLVAAAFIIFPLISPLDPSFPLWGLGIVLLFNLGFVSIAAGLLVSLIRFRLWEADRVISRSAIAAIVTLAVGILWTLGMDVVKTLVERAFGRDSELVATMTGALLAAGIFAPTQAIAQKWATRRLGKELTLIRKLIERLAIWRTSETPDEIAQRALSAIAGATHAGSSAILIDTPRGQALLASRDIADPEALVAAGQHPETDGRFPIALPLEDEDGPVGWLLAGTRSDRNRYNAHEMEGFRLVTEPLAEALRAARKRSQESEKLLQMLGTVEERLARLEDPAPPRPA</sequence>
<feature type="transmembrane region" description="Helical" evidence="1">
    <location>
        <begin position="221"/>
        <end position="239"/>
    </location>
</feature>
<feature type="transmembrane region" description="Helical" evidence="1">
    <location>
        <begin position="137"/>
        <end position="160"/>
    </location>
</feature>
<dbReference type="RefSeq" id="WP_159798234.1">
    <property type="nucleotide sequence ID" value="NZ_WTYM01000060.1"/>
</dbReference>
<protein>
    <recommendedName>
        <fullName evidence="4">GAF domain-containing protein</fullName>
    </recommendedName>
</protein>
<evidence type="ECO:0008006" key="4">
    <source>
        <dbReference type="Google" id="ProtNLM"/>
    </source>
</evidence>
<keyword evidence="1" id="KW-0812">Transmembrane</keyword>
<keyword evidence="1" id="KW-1133">Transmembrane helix</keyword>
<keyword evidence="1" id="KW-0472">Membrane</keyword>
<feature type="transmembrane region" description="Helical" evidence="1">
    <location>
        <begin position="349"/>
        <end position="369"/>
    </location>
</feature>
<feature type="transmembrane region" description="Helical" evidence="1">
    <location>
        <begin position="245"/>
        <end position="263"/>
    </location>
</feature>
<gene>
    <name evidence="2" type="ORF">GRI89_17160</name>
</gene>
<dbReference type="OrthoDB" id="7573195at2"/>
<reference evidence="2 3" key="1">
    <citation type="submission" date="2019-12" db="EMBL/GenBank/DDBJ databases">
        <title>Genomic-based taxomic classification of the family Erythrobacteraceae.</title>
        <authorList>
            <person name="Xu L."/>
        </authorList>
    </citation>
    <scope>NUCLEOTIDE SEQUENCE [LARGE SCALE GENOMIC DNA]</scope>
    <source>
        <strain evidence="2 3">MCCC 1K01500</strain>
    </source>
</reference>
<feature type="transmembrane region" description="Helical" evidence="1">
    <location>
        <begin position="167"/>
        <end position="182"/>
    </location>
</feature>
<name>A0A6I4T1V5_9SPHN</name>
<feature type="transmembrane region" description="Helical" evidence="1">
    <location>
        <begin position="283"/>
        <end position="306"/>
    </location>
</feature>
<accession>A0A6I4T1V5</accession>
<comment type="caution">
    <text evidence="2">The sequence shown here is derived from an EMBL/GenBank/DDBJ whole genome shotgun (WGS) entry which is preliminary data.</text>
</comment>
<dbReference type="EMBL" id="WTYM01000060">
    <property type="protein sequence ID" value="MXO61276.1"/>
    <property type="molecule type" value="Genomic_DNA"/>
</dbReference>
<feature type="transmembrane region" description="Helical" evidence="1">
    <location>
        <begin position="188"/>
        <end position="214"/>
    </location>
</feature>
<feature type="transmembrane region" description="Helical" evidence="1">
    <location>
        <begin position="312"/>
        <end position="337"/>
    </location>
</feature>